<protein>
    <submittedName>
        <fullName evidence="9">(Fe-S)-binding protein</fullName>
    </submittedName>
</protein>
<dbReference type="Proteomes" id="UP000292919">
    <property type="component" value="Unassembled WGS sequence"/>
</dbReference>
<evidence type="ECO:0000256" key="4">
    <source>
        <dbReference type="ARBA" id="ARBA00022982"/>
    </source>
</evidence>
<evidence type="ECO:0000256" key="5">
    <source>
        <dbReference type="ARBA" id="ARBA00023004"/>
    </source>
</evidence>
<dbReference type="SUPFAM" id="SSF46548">
    <property type="entry name" value="alpha-helical ferredoxin"/>
    <property type="match status" value="1"/>
</dbReference>
<dbReference type="PROSITE" id="PS00198">
    <property type="entry name" value="4FE4S_FER_1"/>
    <property type="match status" value="1"/>
</dbReference>
<keyword evidence="6" id="KW-0411">Iron-sulfur</keyword>
<keyword evidence="10" id="KW-1185">Reference proteome</keyword>
<evidence type="ECO:0000313" key="10">
    <source>
        <dbReference type="Proteomes" id="UP000292919"/>
    </source>
</evidence>
<evidence type="ECO:0000256" key="6">
    <source>
        <dbReference type="ARBA" id="ARBA00023014"/>
    </source>
</evidence>
<name>A0A6H3F8J9_9BACT</name>
<dbReference type="GO" id="GO:0051539">
    <property type="term" value="F:4 iron, 4 sulfur cluster binding"/>
    <property type="evidence" value="ECO:0007669"/>
    <property type="project" value="UniProtKB-KW"/>
</dbReference>
<evidence type="ECO:0000256" key="2">
    <source>
        <dbReference type="ARBA" id="ARBA00022485"/>
    </source>
</evidence>
<dbReference type="InterPro" id="IPR017896">
    <property type="entry name" value="4Fe4S_Fe-S-bd"/>
</dbReference>
<evidence type="ECO:0000313" key="9">
    <source>
        <dbReference type="EMBL" id="TBH81880.1"/>
    </source>
</evidence>
<gene>
    <name evidence="9" type="ORF">EB812_00950</name>
</gene>
<dbReference type="InterPro" id="IPR009051">
    <property type="entry name" value="Helical_ferredxn"/>
</dbReference>
<keyword evidence="5" id="KW-0408">Iron</keyword>
<reference evidence="9 10" key="1">
    <citation type="submission" date="2018-12" db="EMBL/GenBank/DDBJ databases">
        <title>First genome draft of Desulfovibrio legallis sp. nov.</title>
        <authorList>
            <person name="Ben Dhia O."/>
            <person name="Najjari A."/>
            <person name="Ferjani R."/>
            <person name="Fhoula I."/>
            <person name="Fardeau M.-L."/>
            <person name="Boudabbous A."/>
            <person name="Ouzari H.I."/>
        </authorList>
    </citation>
    <scope>NUCLEOTIDE SEQUENCE [LARGE SCALE GENOMIC DNA]</scope>
    <source>
        <strain evidence="9 10">H1T</strain>
    </source>
</reference>
<dbReference type="Gene3D" id="1.10.1060.10">
    <property type="entry name" value="Alpha-helical ferredoxin"/>
    <property type="match status" value="1"/>
</dbReference>
<proteinExistence type="predicted"/>
<comment type="caution">
    <text evidence="9">The sequence shown here is derived from an EMBL/GenBank/DDBJ whole genome shotgun (WGS) entry which is preliminary data.</text>
</comment>
<accession>A0A6H3F8J9</accession>
<dbReference type="PANTHER" id="PTHR43551">
    <property type="entry name" value="FUMARATE REDUCTASE IRON-SULFUR SUBUNIT"/>
    <property type="match status" value="1"/>
</dbReference>
<dbReference type="InterPro" id="IPR017900">
    <property type="entry name" value="4Fe4S_Fe_S_CS"/>
</dbReference>
<dbReference type="GO" id="GO:0046872">
    <property type="term" value="F:metal ion binding"/>
    <property type="evidence" value="ECO:0007669"/>
    <property type="project" value="UniProtKB-KW"/>
</dbReference>
<dbReference type="Pfam" id="PF13183">
    <property type="entry name" value="Fer4_8"/>
    <property type="match status" value="1"/>
</dbReference>
<organism evidence="9 10">
    <name type="scientific">Desulfovibrio legallii</name>
    <dbReference type="NCBI Taxonomy" id="571438"/>
    <lineage>
        <taxon>Bacteria</taxon>
        <taxon>Pseudomonadati</taxon>
        <taxon>Thermodesulfobacteriota</taxon>
        <taxon>Desulfovibrionia</taxon>
        <taxon>Desulfovibrionales</taxon>
        <taxon>Desulfovibrionaceae</taxon>
        <taxon>Desulfovibrio</taxon>
    </lineage>
</organism>
<dbReference type="AlphaFoldDB" id="A0A6H3F8J9"/>
<dbReference type="PANTHER" id="PTHR43551:SF1">
    <property type="entry name" value="HETERODISULFIDE REDUCTASE"/>
    <property type="match status" value="1"/>
</dbReference>
<evidence type="ECO:0000259" key="8">
    <source>
        <dbReference type="Pfam" id="PF13183"/>
    </source>
</evidence>
<dbReference type="GO" id="GO:0016491">
    <property type="term" value="F:oxidoreductase activity"/>
    <property type="evidence" value="ECO:0007669"/>
    <property type="project" value="UniProtKB-ARBA"/>
</dbReference>
<evidence type="ECO:0000256" key="3">
    <source>
        <dbReference type="ARBA" id="ARBA00022723"/>
    </source>
</evidence>
<feature type="domain" description="4Fe-4S ferredoxin-type" evidence="8">
    <location>
        <begin position="59"/>
        <end position="134"/>
    </location>
</feature>
<keyword evidence="1" id="KW-0813">Transport</keyword>
<sequence>MSQTLCNNIPVTTKEGILDLLKDKGGAQYYSQMKEMKVDQEALARDLEKTCKSRTRTWLKICAHCAMCADSCFFYKTNNNDPKQIPSYKIQSTLGEMLRRKGKVDTEFMMQCMDTAWGKCTCCNRCALYCPHGIDTGVMFSYLRGILFKHGFVPWEMKIGSGMHRVYGAQMDVTEEDWLETCEWMVEENQDEWPDLEIPVEKESPDVMYILNAREVKHYPEDIAQAAILFHVTGTDWTVPREGWENTSLTMFAGDWDGCAQNVKRIYAAIDRIKPKMVVGTECGHAHRGTVVEGPYWAGQESGDPPVPFLHYVEWVALMLRTGKLKIDPAKKIKVPCTLQDSCNYVRNHGLGKATREIMGYIAEDFREMSPHADHNFCCGGGGGLNGIGLYRKERNIGLKNKLDQIRATGAELVITPCHNCWDAIRDMMEVYEEHNIKWSFLKPLLVDMMVVPPHIRHNPPEDE</sequence>
<evidence type="ECO:0000259" key="7">
    <source>
        <dbReference type="Pfam" id="PF02754"/>
    </source>
</evidence>
<feature type="domain" description="Cysteine-rich" evidence="7">
    <location>
        <begin position="338"/>
        <end position="421"/>
    </location>
</feature>
<dbReference type="EMBL" id="SIXC01000001">
    <property type="protein sequence ID" value="TBH81880.1"/>
    <property type="molecule type" value="Genomic_DNA"/>
</dbReference>
<dbReference type="RefSeq" id="WP_118228913.1">
    <property type="nucleotide sequence ID" value="NZ_DBFBQU010000130.1"/>
</dbReference>
<dbReference type="InterPro" id="IPR004017">
    <property type="entry name" value="Cys_rich_dom"/>
</dbReference>
<keyword evidence="4" id="KW-0249">Electron transport</keyword>
<evidence type="ECO:0000256" key="1">
    <source>
        <dbReference type="ARBA" id="ARBA00022448"/>
    </source>
</evidence>
<dbReference type="InterPro" id="IPR054810">
    <property type="entry name" value="HmcF"/>
</dbReference>
<dbReference type="Pfam" id="PF02754">
    <property type="entry name" value="CCG"/>
    <property type="match status" value="1"/>
</dbReference>
<keyword evidence="2" id="KW-0004">4Fe-4S</keyword>
<dbReference type="NCBIfam" id="NF045711">
    <property type="entry name" value="sulf_resp_HmcF"/>
    <property type="match status" value="1"/>
</dbReference>
<keyword evidence="3" id="KW-0479">Metal-binding</keyword>